<dbReference type="InterPro" id="IPR010730">
    <property type="entry name" value="HET"/>
</dbReference>
<feature type="non-terminal residue" evidence="2">
    <location>
        <position position="207"/>
    </location>
</feature>
<sequence>LPKTIVDAIALCKDIGCLYLWVDSLCIVHDDEKNKHTQIASMAEVYSQSLVTFIAATGKDSNAGLAPYRGRNSVIQYLLRTIPHGTFVASLSPEIAAQEIATSTWASRGWTLQEYALARKVLFFTGSYAFMRCKEALRCEDFGLGFSNCYESDRKWDLPLPPFYRRKAAFGRHYPSTFSQMLAQYVRRTLTFPEDILDAFTGILARM</sequence>
<dbReference type="Pfam" id="PF06985">
    <property type="entry name" value="HET"/>
    <property type="match status" value="1"/>
</dbReference>
<keyword evidence="3" id="KW-1185">Reference proteome</keyword>
<evidence type="ECO:0000313" key="3">
    <source>
        <dbReference type="Proteomes" id="UP000235672"/>
    </source>
</evidence>
<reference evidence="2 3" key="1">
    <citation type="submission" date="2016-05" db="EMBL/GenBank/DDBJ databases">
        <title>A degradative enzymes factory behind the ericoid mycorrhizal symbiosis.</title>
        <authorList>
            <consortium name="DOE Joint Genome Institute"/>
            <person name="Martino E."/>
            <person name="Morin E."/>
            <person name="Grelet G."/>
            <person name="Kuo A."/>
            <person name="Kohler A."/>
            <person name="Daghino S."/>
            <person name="Barry K."/>
            <person name="Choi C."/>
            <person name="Cichocki N."/>
            <person name="Clum A."/>
            <person name="Copeland A."/>
            <person name="Hainaut M."/>
            <person name="Haridas S."/>
            <person name="Labutti K."/>
            <person name="Lindquist E."/>
            <person name="Lipzen A."/>
            <person name="Khouja H.-R."/>
            <person name="Murat C."/>
            <person name="Ohm R."/>
            <person name="Olson A."/>
            <person name="Spatafora J."/>
            <person name="Veneault-Fourrey C."/>
            <person name="Henrissat B."/>
            <person name="Grigoriev I."/>
            <person name="Martin F."/>
            <person name="Perotto S."/>
        </authorList>
    </citation>
    <scope>NUCLEOTIDE SEQUENCE [LARGE SCALE GENOMIC DNA]</scope>
    <source>
        <strain evidence="2 3">UAMH 7357</strain>
    </source>
</reference>
<name>A0A2J6PNU8_9HELO</name>
<protein>
    <recommendedName>
        <fullName evidence="1">Heterokaryon incompatibility domain-containing protein</fullName>
    </recommendedName>
</protein>
<evidence type="ECO:0000259" key="1">
    <source>
        <dbReference type="Pfam" id="PF06985"/>
    </source>
</evidence>
<proteinExistence type="predicted"/>
<dbReference type="STRING" id="1745343.A0A2J6PNU8"/>
<dbReference type="PANTHER" id="PTHR33112">
    <property type="entry name" value="DOMAIN PROTEIN, PUTATIVE-RELATED"/>
    <property type="match status" value="1"/>
</dbReference>
<dbReference type="OrthoDB" id="5428863at2759"/>
<dbReference type="AlphaFoldDB" id="A0A2J6PNU8"/>
<feature type="domain" description="Heterokaryon incompatibility" evidence="1">
    <location>
        <begin position="1"/>
        <end position="114"/>
    </location>
</feature>
<gene>
    <name evidence="2" type="ORF">NA56DRAFT_526711</name>
</gene>
<accession>A0A2J6PNU8</accession>
<dbReference type="PANTHER" id="PTHR33112:SF12">
    <property type="entry name" value="HETEROKARYON INCOMPATIBILITY DOMAIN-CONTAINING PROTEIN"/>
    <property type="match status" value="1"/>
</dbReference>
<organism evidence="2 3">
    <name type="scientific">Hyaloscypha hepaticicola</name>
    <dbReference type="NCBI Taxonomy" id="2082293"/>
    <lineage>
        <taxon>Eukaryota</taxon>
        <taxon>Fungi</taxon>
        <taxon>Dikarya</taxon>
        <taxon>Ascomycota</taxon>
        <taxon>Pezizomycotina</taxon>
        <taxon>Leotiomycetes</taxon>
        <taxon>Helotiales</taxon>
        <taxon>Hyaloscyphaceae</taxon>
        <taxon>Hyaloscypha</taxon>
    </lineage>
</organism>
<feature type="non-terminal residue" evidence="2">
    <location>
        <position position="1"/>
    </location>
</feature>
<dbReference type="Proteomes" id="UP000235672">
    <property type="component" value="Unassembled WGS sequence"/>
</dbReference>
<dbReference type="EMBL" id="KZ613511">
    <property type="protein sequence ID" value="PMD15669.1"/>
    <property type="molecule type" value="Genomic_DNA"/>
</dbReference>
<evidence type="ECO:0000313" key="2">
    <source>
        <dbReference type="EMBL" id="PMD15669.1"/>
    </source>
</evidence>